<protein>
    <submittedName>
        <fullName evidence="1">Uncharacterized protein</fullName>
    </submittedName>
</protein>
<dbReference type="Gene3D" id="3.40.710.10">
    <property type="entry name" value="DD-peptidase/beta-lactamase superfamily"/>
    <property type="match status" value="1"/>
</dbReference>
<sequence length="83" mass="8356">DHDQPTGLVGARGALPVWARIMAQIGGVSLDMPPPQGLNDVWIDYATGLQTTPACDGANAVEVAVPASAQLAPMAGCGLIGSM</sequence>
<evidence type="ECO:0000313" key="1">
    <source>
        <dbReference type="EMBL" id="EQD44403.1"/>
    </source>
</evidence>
<dbReference type="InterPro" id="IPR012338">
    <property type="entry name" value="Beta-lactam/transpept-like"/>
</dbReference>
<gene>
    <name evidence="1" type="ORF">B1A_15115</name>
</gene>
<feature type="non-terminal residue" evidence="1">
    <location>
        <position position="1"/>
    </location>
</feature>
<proteinExistence type="predicted"/>
<reference evidence="1" key="1">
    <citation type="submission" date="2013-08" db="EMBL/GenBank/DDBJ databases">
        <authorList>
            <person name="Mendez C."/>
            <person name="Richter M."/>
            <person name="Ferrer M."/>
            <person name="Sanchez J."/>
        </authorList>
    </citation>
    <scope>NUCLEOTIDE SEQUENCE</scope>
</reference>
<organism evidence="1">
    <name type="scientific">mine drainage metagenome</name>
    <dbReference type="NCBI Taxonomy" id="410659"/>
    <lineage>
        <taxon>unclassified sequences</taxon>
        <taxon>metagenomes</taxon>
        <taxon>ecological metagenomes</taxon>
    </lineage>
</organism>
<reference evidence="1" key="2">
    <citation type="journal article" date="2014" name="ISME J.">
        <title>Microbial stratification in low pH oxic and suboxic macroscopic growths along an acid mine drainage.</title>
        <authorList>
            <person name="Mendez-Garcia C."/>
            <person name="Mesa V."/>
            <person name="Sprenger R.R."/>
            <person name="Richter M."/>
            <person name="Diez M.S."/>
            <person name="Solano J."/>
            <person name="Bargiela R."/>
            <person name="Golyshina O.V."/>
            <person name="Manteca A."/>
            <person name="Ramos J.L."/>
            <person name="Gallego J.R."/>
            <person name="Llorente I."/>
            <person name="Martins Dos Santos V.A."/>
            <person name="Jensen O.N."/>
            <person name="Pelaez A.I."/>
            <person name="Sanchez J."/>
            <person name="Ferrer M."/>
        </authorList>
    </citation>
    <scope>NUCLEOTIDE SEQUENCE</scope>
</reference>
<dbReference type="SUPFAM" id="SSF56601">
    <property type="entry name" value="beta-lactamase/transpeptidase-like"/>
    <property type="match status" value="1"/>
</dbReference>
<accession>T0ZI81</accession>
<dbReference type="EMBL" id="AUZX01011089">
    <property type="protein sequence ID" value="EQD44403.1"/>
    <property type="molecule type" value="Genomic_DNA"/>
</dbReference>
<dbReference type="AlphaFoldDB" id="T0ZI81"/>
<name>T0ZI81_9ZZZZ</name>
<comment type="caution">
    <text evidence="1">The sequence shown here is derived from an EMBL/GenBank/DDBJ whole genome shotgun (WGS) entry which is preliminary data.</text>
</comment>